<reference evidence="1" key="1">
    <citation type="submission" date="2014-11" db="EMBL/GenBank/DDBJ databases">
        <authorList>
            <person name="Amaro Gonzalez C."/>
        </authorList>
    </citation>
    <scope>NUCLEOTIDE SEQUENCE</scope>
</reference>
<sequence length="45" mass="5100">MTMDSVSVSFSKGILCDSLSCQDFRVFCFLPPPHYWRVPGDVSFP</sequence>
<name>A0A0E9QQN7_ANGAN</name>
<protein>
    <submittedName>
        <fullName evidence="1">Uncharacterized protein</fullName>
    </submittedName>
</protein>
<organism evidence="1">
    <name type="scientific">Anguilla anguilla</name>
    <name type="common">European freshwater eel</name>
    <name type="synonym">Muraena anguilla</name>
    <dbReference type="NCBI Taxonomy" id="7936"/>
    <lineage>
        <taxon>Eukaryota</taxon>
        <taxon>Metazoa</taxon>
        <taxon>Chordata</taxon>
        <taxon>Craniata</taxon>
        <taxon>Vertebrata</taxon>
        <taxon>Euteleostomi</taxon>
        <taxon>Actinopterygii</taxon>
        <taxon>Neopterygii</taxon>
        <taxon>Teleostei</taxon>
        <taxon>Anguilliformes</taxon>
        <taxon>Anguillidae</taxon>
        <taxon>Anguilla</taxon>
    </lineage>
</organism>
<dbReference type="EMBL" id="GBXM01089423">
    <property type="protein sequence ID" value="JAH19154.1"/>
    <property type="molecule type" value="Transcribed_RNA"/>
</dbReference>
<evidence type="ECO:0000313" key="1">
    <source>
        <dbReference type="EMBL" id="JAH19154.1"/>
    </source>
</evidence>
<accession>A0A0E9QQN7</accession>
<reference evidence="1" key="2">
    <citation type="journal article" date="2015" name="Fish Shellfish Immunol.">
        <title>Early steps in the European eel (Anguilla anguilla)-Vibrio vulnificus interaction in the gills: Role of the RtxA13 toxin.</title>
        <authorList>
            <person name="Callol A."/>
            <person name="Pajuelo D."/>
            <person name="Ebbesson L."/>
            <person name="Teles M."/>
            <person name="MacKenzie S."/>
            <person name="Amaro C."/>
        </authorList>
    </citation>
    <scope>NUCLEOTIDE SEQUENCE</scope>
</reference>
<dbReference type="AlphaFoldDB" id="A0A0E9QQN7"/>
<proteinExistence type="predicted"/>